<dbReference type="AlphaFoldDB" id="A0A4U1L217"/>
<keyword evidence="4 5" id="KW-0472">Membrane</keyword>
<accession>A0A4U1L217</accession>
<feature type="domain" description="NfeD-like C-terminal" evidence="6">
    <location>
        <begin position="91"/>
        <end position="145"/>
    </location>
</feature>
<comment type="caution">
    <text evidence="7">The sequence shown here is derived from an EMBL/GenBank/DDBJ whole genome shotgun (WGS) entry which is preliminary data.</text>
</comment>
<dbReference type="Pfam" id="PF01957">
    <property type="entry name" value="NfeD"/>
    <property type="match status" value="1"/>
</dbReference>
<evidence type="ECO:0000313" key="7">
    <source>
        <dbReference type="EMBL" id="TKD50879.1"/>
    </source>
</evidence>
<dbReference type="PANTHER" id="PTHR33507:SF3">
    <property type="entry name" value="INNER MEMBRANE PROTEIN YBBJ"/>
    <property type="match status" value="1"/>
</dbReference>
<evidence type="ECO:0000259" key="6">
    <source>
        <dbReference type="Pfam" id="PF01957"/>
    </source>
</evidence>
<dbReference type="EMBL" id="SWKR01000002">
    <property type="protein sequence ID" value="TKD50879.1"/>
    <property type="molecule type" value="Genomic_DNA"/>
</dbReference>
<evidence type="ECO:0000256" key="3">
    <source>
        <dbReference type="ARBA" id="ARBA00022989"/>
    </source>
</evidence>
<evidence type="ECO:0000256" key="1">
    <source>
        <dbReference type="ARBA" id="ARBA00004141"/>
    </source>
</evidence>
<dbReference type="OrthoDB" id="9810336at2"/>
<dbReference type="RefSeq" id="WP_136942825.1">
    <property type="nucleotide sequence ID" value="NZ_SWKR01000002.1"/>
</dbReference>
<reference evidence="7 8" key="1">
    <citation type="submission" date="2019-04" db="EMBL/GenBank/DDBJ databases">
        <authorList>
            <person name="Yang Y."/>
            <person name="Wei D."/>
        </authorList>
    </citation>
    <scope>NUCLEOTIDE SEQUENCE [LARGE SCALE GENOMIC DNA]</scope>
    <source>
        <strain evidence="7 8">L-1-4w-11</strain>
    </source>
</reference>
<gene>
    <name evidence="7" type="ORF">FBR43_08935</name>
</gene>
<feature type="transmembrane region" description="Helical" evidence="5">
    <location>
        <begin position="6"/>
        <end position="24"/>
    </location>
</feature>
<keyword evidence="8" id="KW-1185">Reference proteome</keyword>
<feature type="transmembrane region" description="Helical" evidence="5">
    <location>
        <begin position="53"/>
        <end position="74"/>
    </location>
</feature>
<organism evidence="7 8">
    <name type="scientific">Sphingomonas baiyangensis</name>
    <dbReference type="NCBI Taxonomy" id="2572576"/>
    <lineage>
        <taxon>Bacteria</taxon>
        <taxon>Pseudomonadati</taxon>
        <taxon>Pseudomonadota</taxon>
        <taxon>Alphaproteobacteria</taxon>
        <taxon>Sphingomonadales</taxon>
        <taxon>Sphingomonadaceae</taxon>
        <taxon>Sphingomonas</taxon>
    </lineage>
</organism>
<dbReference type="Gene3D" id="2.40.50.140">
    <property type="entry name" value="Nucleic acid-binding proteins"/>
    <property type="match status" value="1"/>
</dbReference>
<dbReference type="GO" id="GO:0005886">
    <property type="term" value="C:plasma membrane"/>
    <property type="evidence" value="ECO:0007669"/>
    <property type="project" value="TreeGrafter"/>
</dbReference>
<dbReference type="InterPro" id="IPR012340">
    <property type="entry name" value="NA-bd_OB-fold"/>
</dbReference>
<evidence type="ECO:0000313" key="8">
    <source>
        <dbReference type="Proteomes" id="UP000309138"/>
    </source>
</evidence>
<comment type="subcellular location">
    <subcellularLocation>
        <location evidence="1">Membrane</location>
        <topology evidence="1">Multi-pass membrane protein</topology>
    </subcellularLocation>
</comment>
<evidence type="ECO:0000256" key="4">
    <source>
        <dbReference type="ARBA" id="ARBA00023136"/>
    </source>
</evidence>
<sequence>MDWLDAPALWWLAAAALLAAIELVVPGVFLVFLAFAAAVTGVFSLLFPDLPLWGQAISFAAWAGVAVAVGGRWYRDFGPASADPLLNDRAARLLGDVVTVTVAIEGGRGRVRVGDSEWPAAGPDLPSGARARIIAAQNGVLTIEPILIAE</sequence>
<keyword evidence="2 5" id="KW-0812">Transmembrane</keyword>
<dbReference type="PANTHER" id="PTHR33507">
    <property type="entry name" value="INNER MEMBRANE PROTEIN YBBJ"/>
    <property type="match status" value="1"/>
</dbReference>
<name>A0A4U1L217_9SPHN</name>
<protein>
    <submittedName>
        <fullName evidence="7">NfeD family protein</fullName>
    </submittedName>
</protein>
<dbReference type="InterPro" id="IPR052165">
    <property type="entry name" value="Membrane_assoc_protease"/>
</dbReference>
<evidence type="ECO:0000256" key="2">
    <source>
        <dbReference type="ARBA" id="ARBA00022692"/>
    </source>
</evidence>
<keyword evidence="3 5" id="KW-1133">Transmembrane helix</keyword>
<proteinExistence type="predicted"/>
<evidence type="ECO:0000256" key="5">
    <source>
        <dbReference type="SAM" id="Phobius"/>
    </source>
</evidence>
<dbReference type="Proteomes" id="UP000309138">
    <property type="component" value="Unassembled WGS sequence"/>
</dbReference>
<dbReference type="InterPro" id="IPR002810">
    <property type="entry name" value="NfeD-like_C"/>
</dbReference>